<organism evidence="1 2">
    <name type="scientific">Halalkalibacter wakoensis JCM 9140</name>
    <dbReference type="NCBI Taxonomy" id="1236970"/>
    <lineage>
        <taxon>Bacteria</taxon>
        <taxon>Bacillati</taxon>
        <taxon>Bacillota</taxon>
        <taxon>Bacilli</taxon>
        <taxon>Bacillales</taxon>
        <taxon>Bacillaceae</taxon>
        <taxon>Halalkalibacter</taxon>
    </lineage>
</organism>
<dbReference type="EMBL" id="BAUT01000002">
    <property type="protein sequence ID" value="GAE24412.1"/>
    <property type="molecule type" value="Genomic_DNA"/>
</dbReference>
<dbReference type="Proteomes" id="UP000018890">
    <property type="component" value="Unassembled WGS sequence"/>
</dbReference>
<name>W4PXH5_9BACI</name>
<evidence type="ECO:0000313" key="1">
    <source>
        <dbReference type="EMBL" id="GAE24412.1"/>
    </source>
</evidence>
<protein>
    <submittedName>
        <fullName evidence="1">Uncharacterized protein</fullName>
    </submittedName>
</protein>
<evidence type="ECO:0000313" key="2">
    <source>
        <dbReference type="Proteomes" id="UP000018890"/>
    </source>
</evidence>
<accession>W4PXH5</accession>
<dbReference type="RefSeq" id="WP_166485442.1">
    <property type="nucleotide sequence ID" value="NZ_BAUT01000002.1"/>
</dbReference>
<proteinExistence type="predicted"/>
<sequence>MEEHCFYCHDEVEERFSHGVFIHQNEHVDKALCQECYKNWLEGIKRIIIS</sequence>
<reference evidence="1" key="1">
    <citation type="journal article" date="2014" name="Genome Announc.">
        <title>Draft Genome Sequences of Three Alkaliphilic Bacillus Strains, Bacillus wakoensis JCM 9140T, Bacillus akibai JCM 9157T, and Bacillus hemicellulosilyticus JCM 9152T.</title>
        <authorList>
            <person name="Yuki M."/>
            <person name="Oshima K."/>
            <person name="Suda W."/>
            <person name="Oshida Y."/>
            <person name="Kitamura K."/>
            <person name="Iida T."/>
            <person name="Hattori M."/>
            <person name="Ohkuma M."/>
        </authorList>
    </citation>
    <scope>NUCLEOTIDE SEQUENCE [LARGE SCALE GENOMIC DNA]</scope>
    <source>
        <strain evidence="1">JCM 9140</strain>
    </source>
</reference>
<dbReference type="AlphaFoldDB" id="W4PXH5"/>
<gene>
    <name evidence="1" type="ORF">JCM9140_333</name>
</gene>
<comment type="caution">
    <text evidence="1">The sequence shown here is derived from an EMBL/GenBank/DDBJ whole genome shotgun (WGS) entry which is preliminary data.</text>
</comment>
<keyword evidence="2" id="KW-1185">Reference proteome</keyword>